<dbReference type="OrthoDB" id="3872034at2"/>
<comment type="caution">
    <text evidence="3">The sequence shown here is derived from an EMBL/GenBank/DDBJ whole genome shotgun (WGS) entry which is preliminary data.</text>
</comment>
<feature type="chain" id="PRO_5022181583" evidence="1">
    <location>
        <begin position="26"/>
        <end position="192"/>
    </location>
</feature>
<dbReference type="InterPro" id="IPR027576">
    <property type="entry name" value="Choice_anch_C_dom"/>
</dbReference>
<dbReference type="NCBIfam" id="TIGR04362">
    <property type="entry name" value="choice_anch_C"/>
    <property type="match status" value="1"/>
</dbReference>
<keyword evidence="4" id="KW-1185">Reference proteome</keyword>
<dbReference type="AlphaFoldDB" id="A0A561UN43"/>
<evidence type="ECO:0000313" key="4">
    <source>
        <dbReference type="Proteomes" id="UP000317940"/>
    </source>
</evidence>
<accession>A0A561UN43</accession>
<evidence type="ECO:0000313" key="3">
    <source>
        <dbReference type="EMBL" id="TWG00783.1"/>
    </source>
</evidence>
<keyword evidence="1" id="KW-0732">Signal</keyword>
<feature type="domain" description="DUF642" evidence="2">
    <location>
        <begin position="30"/>
        <end position="183"/>
    </location>
</feature>
<dbReference type="Proteomes" id="UP000317940">
    <property type="component" value="Unassembled WGS sequence"/>
</dbReference>
<evidence type="ECO:0000256" key="1">
    <source>
        <dbReference type="SAM" id="SignalP"/>
    </source>
</evidence>
<dbReference type="RefSeq" id="WP_145906829.1">
    <property type="nucleotide sequence ID" value="NZ_BAAAMZ010000003.1"/>
</dbReference>
<dbReference type="InterPro" id="IPR006946">
    <property type="entry name" value="DGR2-like_dom"/>
</dbReference>
<dbReference type="Gene3D" id="2.60.120.260">
    <property type="entry name" value="Galactose-binding domain-like"/>
    <property type="match status" value="1"/>
</dbReference>
<evidence type="ECO:0000259" key="2">
    <source>
        <dbReference type="Pfam" id="PF04862"/>
    </source>
</evidence>
<sequence length="192" mass="19554">MHFSRPATAVASAALLLALAAPAHAATTRFDDGSFEYQKAPANSFTDLGVGQSIGPWQVTSGTVDLIGAGFWQAAEGDQSVDLNGTGPGEVAQTFSTTPGTRYTVSYDLAGNSALAPAVKSGMALIDGQDFQDFTFDTTGKSPTAMGYVGRVFSFVAVNPSTTLAFASTNPGAAGPVLDNVQVTACPSCPSC</sequence>
<dbReference type="EMBL" id="VIWT01000001">
    <property type="protein sequence ID" value="TWG00783.1"/>
    <property type="molecule type" value="Genomic_DNA"/>
</dbReference>
<protein>
    <submittedName>
        <fullName evidence="3">Choice-of-anchor C domain-containing protein</fullName>
    </submittedName>
</protein>
<name>A0A561UN43_9ACTN</name>
<reference evidence="3 4" key="1">
    <citation type="submission" date="2019-06" db="EMBL/GenBank/DDBJ databases">
        <title>Sequencing the genomes of 1000 actinobacteria strains.</title>
        <authorList>
            <person name="Klenk H.-P."/>
        </authorList>
    </citation>
    <scope>NUCLEOTIDE SEQUENCE [LARGE SCALE GENOMIC DNA]</scope>
    <source>
        <strain evidence="3 4">DSM 44826</strain>
    </source>
</reference>
<organism evidence="3 4">
    <name type="scientific">Kitasatospora viridis</name>
    <dbReference type="NCBI Taxonomy" id="281105"/>
    <lineage>
        <taxon>Bacteria</taxon>
        <taxon>Bacillati</taxon>
        <taxon>Actinomycetota</taxon>
        <taxon>Actinomycetes</taxon>
        <taxon>Kitasatosporales</taxon>
        <taxon>Streptomycetaceae</taxon>
        <taxon>Kitasatospora</taxon>
    </lineage>
</organism>
<proteinExistence type="predicted"/>
<gene>
    <name evidence="3" type="ORF">FHX73_114663</name>
</gene>
<dbReference type="Pfam" id="PF04862">
    <property type="entry name" value="DUF642"/>
    <property type="match status" value="1"/>
</dbReference>
<feature type="signal peptide" evidence="1">
    <location>
        <begin position="1"/>
        <end position="25"/>
    </location>
</feature>